<evidence type="ECO:0000313" key="3">
    <source>
        <dbReference type="Proteomes" id="UP001457282"/>
    </source>
</evidence>
<evidence type="ECO:0000256" key="1">
    <source>
        <dbReference type="SAM" id="MobiDB-lite"/>
    </source>
</evidence>
<name>A0AAW1Y803_RUBAR</name>
<dbReference type="AlphaFoldDB" id="A0AAW1Y803"/>
<gene>
    <name evidence="2" type="ORF">M0R45_010743</name>
</gene>
<sequence>MVSSKTSRYDCGQLIVDITASTFTRAKKRWRMAFAALYAVRVMLSLPKELVNKRSIYKDYSEISEHDSFGGFQCLKGSQRESGDSNSGRLDLALEVQAPEHDDYSYSSTALDVKPSSDLNKLD</sequence>
<dbReference type="Proteomes" id="UP001457282">
    <property type="component" value="Unassembled WGS sequence"/>
</dbReference>
<evidence type="ECO:0000313" key="2">
    <source>
        <dbReference type="EMBL" id="KAK9945218.1"/>
    </source>
</evidence>
<feature type="region of interest" description="Disordered" evidence="1">
    <location>
        <begin position="101"/>
        <end position="123"/>
    </location>
</feature>
<keyword evidence="3" id="KW-1185">Reference proteome</keyword>
<dbReference type="EMBL" id="JBEDUW010000002">
    <property type="protein sequence ID" value="KAK9945218.1"/>
    <property type="molecule type" value="Genomic_DNA"/>
</dbReference>
<proteinExistence type="predicted"/>
<reference evidence="2 3" key="1">
    <citation type="journal article" date="2023" name="G3 (Bethesda)">
        <title>A chromosome-length genome assembly and annotation of blackberry (Rubus argutus, cv. 'Hillquist').</title>
        <authorList>
            <person name="Bruna T."/>
            <person name="Aryal R."/>
            <person name="Dudchenko O."/>
            <person name="Sargent D.J."/>
            <person name="Mead D."/>
            <person name="Buti M."/>
            <person name="Cavallini A."/>
            <person name="Hytonen T."/>
            <person name="Andres J."/>
            <person name="Pham M."/>
            <person name="Weisz D."/>
            <person name="Mascagni F."/>
            <person name="Usai G."/>
            <person name="Natali L."/>
            <person name="Bassil N."/>
            <person name="Fernandez G.E."/>
            <person name="Lomsadze A."/>
            <person name="Armour M."/>
            <person name="Olukolu B."/>
            <person name="Poorten T."/>
            <person name="Britton C."/>
            <person name="Davik J."/>
            <person name="Ashrafi H."/>
            <person name="Aiden E.L."/>
            <person name="Borodovsky M."/>
            <person name="Worthington M."/>
        </authorList>
    </citation>
    <scope>NUCLEOTIDE SEQUENCE [LARGE SCALE GENOMIC DNA]</scope>
    <source>
        <strain evidence="2">PI 553951</strain>
    </source>
</reference>
<accession>A0AAW1Y803</accession>
<protein>
    <submittedName>
        <fullName evidence="2">Uncharacterized protein</fullName>
    </submittedName>
</protein>
<organism evidence="2 3">
    <name type="scientific">Rubus argutus</name>
    <name type="common">Southern blackberry</name>
    <dbReference type="NCBI Taxonomy" id="59490"/>
    <lineage>
        <taxon>Eukaryota</taxon>
        <taxon>Viridiplantae</taxon>
        <taxon>Streptophyta</taxon>
        <taxon>Embryophyta</taxon>
        <taxon>Tracheophyta</taxon>
        <taxon>Spermatophyta</taxon>
        <taxon>Magnoliopsida</taxon>
        <taxon>eudicotyledons</taxon>
        <taxon>Gunneridae</taxon>
        <taxon>Pentapetalae</taxon>
        <taxon>rosids</taxon>
        <taxon>fabids</taxon>
        <taxon>Rosales</taxon>
        <taxon>Rosaceae</taxon>
        <taxon>Rosoideae</taxon>
        <taxon>Rosoideae incertae sedis</taxon>
        <taxon>Rubus</taxon>
    </lineage>
</organism>
<comment type="caution">
    <text evidence="2">The sequence shown here is derived from an EMBL/GenBank/DDBJ whole genome shotgun (WGS) entry which is preliminary data.</text>
</comment>